<accession>A0A6V8KMZ0</accession>
<feature type="region of interest" description="Disordered" evidence="1">
    <location>
        <begin position="1"/>
        <end position="20"/>
    </location>
</feature>
<evidence type="ECO:0000256" key="2">
    <source>
        <dbReference type="SAM" id="Phobius"/>
    </source>
</evidence>
<dbReference type="AlphaFoldDB" id="A0A6V8KMZ0"/>
<evidence type="ECO:0000256" key="1">
    <source>
        <dbReference type="SAM" id="MobiDB-lite"/>
    </source>
</evidence>
<proteinExistence type="predicted"/>
<reference evidence="3 4" key="1">
    <citation type="submission" date="2020-03" db="EMBL/GenBank/DDBJ databases">
        <title>Whole genome shotgun sequence of Phytohabitans houttuyneae NBRC 108639.</title>
        <authorList>
            <person name="Komaki H."/>
            <person name="Tamura T."/>
        </authorList>
    </citation>
    <scope>NUCLEOTIDE SEQUENCE [LARGE SCALE GENOMIC DNA]</scope>
    <source>
        <strain evidence="3 4">NBRC 108639</strain>
    </source>
</reference>
<evidence type="ECO:0000313" key="3">
    <source>
        <dbReference type="EMBL" id="GFJ83908.1"/>
    </source>
</evidence>
<gene>
    <name evidence="3" type="ORF">Phou_080880</name>
</gene>
<keyword evidence="4" id="KW-1185">Reference proteome</keyword>
<keyword evidence="2" id="KW-1133">Transmembrane helix</keyword>
<comment type="caution">
    <text evidence="3">The sequence shown here is derived from an EMBL/GenBank/DDBJ whole genome shotgun (WGS) entry which is preliminary data.</text>
</comment>
<protein>
    <submittedName>
        <fullName evidence="3">Uncharacterized protein</fullName>
    </submittedName>
</protein>
<keyword evidence="2" id="KW-0812">Transmembrane</keyword>
<dbReference type="RefSeq" id="WP_173066941.1">
    <property type="nucleotide sequence ID" value="NZ_BAABGO010000030.1"/>
</dbReference>
<evidence type="ECO:0000313" key="4">
    <source>
        <dbReference type="Proteomes" id="UP000482800"/>
    </source>
</evidence>
<keyword evidence="2" id="KW-0472">Membrane</keyword>
<dbReference type="Proteomes" id="UP000482800">
    <property type="component" value="Unassembled WGS sequence"/>
</dbReference>
<reference evidence="3 4" key="2">
    <citation type="submission" date="2020-03" db="EMBL/GenBank/DDBJ databases">
        <authorList>
            <person name="Ichikawa N."/>
            <person name="Kimura A."/>
            <person name="Kitahashi Y."/>
            <person name="Uohara A."/>
        </authorList>
    </citation>
    <scope>NUCLEOTIDE SEQUENCE [LARGE SCALE GENOMIC DNA]</scope>
    <source>
        <strain evidence="3 4">NBRC 108639</strain>
    </source>
</reference>
<name>A0A6V8KMZ0_9ACTN</name>
<sequence>MSATTPTPEDNDGEPAATGKATLGGLLRRGKPLGGWLAGVAAAVVSTVVAAWIVTNDDPQPADDGLPFTHSVRVYHDQAFGWVSGRELPQLPDRPGFDGDWDRWGAEWDKWMAAAEAVPAVALEIDINIQGRSDAQVTLTGLRVRVVKRAPAIRGTVVLIPGGDPGFYRYVDVDLDEDPPAHSPTVDEAFDFLAQEHELRPIRFPYRVSLSAAESFLVNAHTDRCDCAFVIDLSWASQGRTGTVAIDDEGKPFRVTGRSNVTHTCTYWETFGSGTPEECVKGQPE</sequence>
<feature type="transmembrane region" description="Helical" evidence="2">
    <location>
        <begin position="33"/>
        <end position="54"/>
    </location>
</feature>
<organism evidence="3 4">
    <name type="scientific">Phytohabitans houttuyneae</name>
    <dbReference type="NCBI Taxonomy" id="1076126"/>
    <lineage>
        <taxon>Bacteria</taxon>
        <taxon>Bacillati</taxon>
        <taxon>Actinomycetota</taxon>
        <taxon>Actinomycetes</taxon>
        <taxon>Micromonosporales</taxon>
        <taxon>Micromonosporaceae</taxon>
    </lineage>
</organism>
<dbReference type="EMBL" id="BLPF01000003">
    <property type="protein sequence ID" value="GFJ83908.1"/>
    <property type="molecule type" value="Genomic_DNA"/>
</dbReference>